<evidence type="ECO:0000259" key="4">
    <source>
        <dbReference type="PROSITE" id="PS50893"/>
    </source>
</evidence>
<dbReference type="Pfam" id="PF00005">
    <property type="entry name" value="ABC_tran"/>
    <property type="match status" value="1"/>
</dbReference>
<dbReference type="EMBL" id="CP012673">
    <property type="protein sequence ID" value="AUX44944.1"/>
    <property type="molecule type" value="Genomic_DNA"/>
</dbReference>
<keyword evidence="3" id="KW-0067">ATP-binding</keyword>
<sequence>MPLIVVEDLRKTYQVAERRPGAWGAVAGLLRPRYRPVDALAGVSFSLERGDLVGYIGPNGAGKSTTVKILAGILVPDSGRCEVAGRVPWRERIDHVRRLGVVFGQRTQLLWDLPVIDSFELLRDIYRVGPADYARARDELVAMLDLAPLLGTPVRQLSLGQRMRCDLAAALIHAPELLFLDEPTIGLDAVSKLAVRRFVQRLSRERGVTVILTTHDMDDIEALCSRVILIAGGRVLSDGSLEALRAQVTAERWLIVDLTDPAAEIAEPHAEVIRREGDRVTLRFDPAAVSTAELVGHITARYPVRDLLVQNPPIDEIVARLYGEGGEAGARS</sequence>
<proteinExistence type="predicted"/>
<dbReference type="PANTHER" id="PTHR42711:SF1">
    <property type="entry name" value="ABC-TRANSPORT PROTEIN, ATP-BINDING COMPONENT"/>
    <property type="match status" value="1"/>
</dbReference>
<keyword evidence="2" id="KW-0547">Nucleotide-binding</keyword>
<dbReference type="PANTHER" id="PTHR42711">
    <property type="entry name" value="ABC TRANSPORTER ATP-BINDING PROTEIN"/>
    <property type="match status" value="1"/>
</dbReference>
<reference evidence="5 6" key="1">
    <citation type="submission" date="2015-09" db="EMBL/GenBank/DDBJ databases">
        <title>Sorangium comparison.</title>
        <authorList>
            <person name="Zaburannyi N."/>
            <person name="Bunk B."/>
            <person name="Overmann J."/>
            <person name="Mueller R."/>
        </authorList>
    </citation>
    <scope>NUCLEOTIDE SEQUENCE [LARGE SCALE GENOMIC DNA]</scope>
    <source>
        <strain evidence="5 6">So ce26</strain>
    </source>
</reference>
<dbReference type="PROSITE" id="PS50893">
    <property type="entry name" value="ABC_TRANSPORTER_2"/>
    <property type="match status" value="1"/>
</dbReference>
<gene>
    <name evidence="5" type="ORF">SOCE26_064140</name>
</gene>
<protein>
    <submittedName>
        <fullName evidence="5">ABC transporter</fullName>
    </submittedName>
</protein>
<dbReference type="Proteomes" id="UP000238348">
    <property type="component" value="Chromosome"/>
</dbReference>
<dbReference type="InterPro" id="IPR050763">
    <property type="entry name" value="ABC_transporter_ATP-binding"/>
</dbReference>
<evidence type="ECO:0000256" key="2">
    <source>
        <dbReference type="ARBA" id="ARBA00022741"/>
    </source>
</evidence>
<keyword evidence="1" id="KW-0813">Transport</keyword>
<evidence type="ECO:0000313" key="5">
    <source>
        <dbReference type="EMBL" id="AUX44944.1"/>
    </source>
</evidence>
<dbReference type="InterPro" id="IPR027417">
    <property type="entry name" value="P-loop_NTPase"/>
</dbReference>
<evidence type="ECO:0000256" key="1">
    <source>
        <dbReference type="ARBA" id="ARBA00022448"/>
    </source>
</evidence>
<accession>A0A2L0F060</accession>
<name>A0A2L0F060_SORCE</name>
<dbReference type="AlphaFoldDB" id="A0A2L0F060"/>
<dbReference type="GO" id="GO:0005524">
    <property type="term" value="F:ATP binding"/>
    <property type="evidence" value="ECO:0007669"/>
    <property type="project" value="UniProtKB-KW"/>
</dbReference>
<dbReference type="OrthoDB" id="9809450at2"/>
<dbReference type="SMART" id="SM00382">
    <property type="entry name" value="AAA"/>
    <property type="match status" value="1"/>
</dbReference>
<dbReference type="InterPro" id="IPR003439">
    <property type="entry name" value="ABC_transporter-like_ATP-bd"/>
</dbReference>
<dbReference type="GO" id="GO:0016887">
    <property type="term" value="F:ATP hydrolysis activity"/>
    <property type="evidence" value="ECO:0007669"/>
    <property type="project" value="InterPro"/>
</dbReference>
<evidence type="ECO:0000256" key="3">
    <source>
        <dbReference type="ARBA" id="ARBA00022840"/>
    </source>
</evidence>
<dbReference type="SUPFAM" id="SSF52540">
    <property type="entry name" value="P-loop containing nucleoside triphosphate hydrolases"/>
    <property type="match status" value="1"/>
</dbReference>
<dbReference type="InterPro" id="IPR003593">
    <property type="entry name" value="AAA+_ATPase"/>
</dbReference>
<organism evidence="5 6">
    <name type="scientific">Sorangium cellulosum</name>
    <name type="common">Polyangium cellulosum</name>
    <dbReference type="NCBI Taxonomy" id="56"/>
    <lineage>
        <taxon>Bacteria</taxon>
        <taxon>Pseudomonadati</taxon>
        <taxon>Myxococcota</taxon>
        <taxon>Polyangia</taxon>
        <taxon>Polyangiales</taxon>
        <taxon>Polyangiaceae</taxon>
        <taxon>Sorangium</taxon>
    </lineage>
</organism>
<dbReference type="Gene3D" id="3.40.50.300">
    <property type="entry name" value="P-loop containing nucleotide triphosphate hydrolases"/>
    <property type="match status" value="1"/>
</dbReference>
<evidence type="ECO:0000313" key="6">
    <source>
        <dbReference type="Proteomes" id="UP000238348"/>
    </source>
</evidence>
<dbReference type="RefSeq" id="WP_104983396.1">
    <property type="nucleotide sequence ID" value="NZ_CP012673.1"/>
</dbReference>
<feature type="domain" description="ABC transporter" evidence="4">
    <location>
        <begin position="4"/>
        <end position="257"/>
    </location>
</feature>